<dbReference type="AlphaFoldDB" id="A0A1G1KQS3"/>
<evidence type="ECO:0000313" key="3">
    <source>
        <dbReference type="Proteomes" id="UP000178187"/>
    </source>
</evidence>
<keyword evidence="1" id="KW-0812">Transmembrane</keyword>
<protein>
    <submittedName>
        <fullName evidence="2">Uncharacterized protein</fullName>
    </submittedName>
</protein>
<comment type="caution">
    <text evidence="2">The sequence shown here is derived from an EMBL/GenBank/DDBJ whole genome shotgun (WGS) entry which is preliminary data.</text>
</comment>
<feature type="transmembrane region" description="Helical" evidence="1">
    <location>
        <begin position="99"/>
        <end position="120"/>
    </location>
</feature>
<proteinExistence type="predicted"/>
<gene>
    <name evidence="2" type="ORF">A3G33_04825</name>
</gene>
<evidence type="ECO:0000313" key="2">
    <source>
        <dbReference type="EMBL" id="OGW95256.1"/>
    </source>
</evidence>
<keyword evidence="1" id="KW-0472">Membrane</keyword>
<dbReference type="EMBL" id="MHFR01000068">
    <property type="protein sequence ID" value="OGW95256.1"/>
    <property type="molecule type" value="Genomic_DNA"/>
</dbReference>
<sequence>MFITNSLFASDSEVVSGMKEIIPASEVAAVETNTDVKVRNHPLTGIPYVGIVSKTAPGAGNILFPEYKKVSRPDYRMLDCKMKSGEIPYDGPTSNRTKVYVFAASLATAGVLGGTLLPVVPATGAAAGGGAGLYAGAGTAVAAGTVSTAYLQSMPDPNSDNFVHDYEAHFLEFENKDA</sequence>
<keyword evidence="1" id="KW-1133">Transmembrane helix</keyword>
<reference evidence="2 3" key="1">
    <citation type="journal article" date="2016" name="Nat. Commun.">
        <title>Thousands of microbial genomes shed light on interconnected biogeochemical processes in an aquifer system.</title>
        <authorList>
            <person name="Anantharaman K."/>
            <person name="Brown C.T."/>
            <person name="Hug L.A."/>
            <person name="Sharon I."/>
            <person name="Castelle C.J."/>
            <person name="Probst A.J."/>
            <person name="Thomas B.C."/>
            <person name="Singh A."/>
            <person name="Wilkins M.J."/>
            <person name="Karaoz U."/>
            <person name="Brodie E.L."/>
            <person name="Williams K.H."/>
            <person name="Hubbard S.S."/>
            <person name="Banfield J.F."/>
        </authorList>
    </citation>
    <scope>NUCLEOTIDE SEQUENCE [LARGE SCALE GENOMIC DNA]</scope>
</reference>
<organism evidence="2 3">
    <name type="scientific">Candidatus Danuiimicrobium aquiferis</name>
    <dbReference type="NCBI Taxonomy" id="1801832"/>
    <lineage>
        <taxon>Bacteria</taxon>
        <taxon>Pseudomonadati</taxon>
        <taxon>Candidatus Omnitrophota</taxon>
        <taxon>Candidatus Danuiimicrobium</taxon>
    </lineage>
</organism>
<accession>A0A1G1KQS3</accession>
<feature type="transmembrane region" description="Helical" evidence="1">
    <location>
        <begin position="132"/>
        <end position="151"/>
    </location>
</feature>
<name>A0A1G1KQS3_9BACT</name>
<dbReference type="Proteomes" id="UP000178187">
    <property type="component" value="Unassembled WGS sequence"/>
</dbReference>
<evidence type="ECO:0000256" key="1">
    <source>
        <dbReference type="SAM" id="Phobius"/>
    </source>
</evidence>